<evidence type="ECO:0000313" key="2">
    <source>
        <dbReference type="Proteomes" id="UP000262583"/>
    </source>
</evidence>
<gene>
    <name evidence="1" type="ORF">BRCON_2030</name>
</gene>
<dbReference type="KEGG" id="schv:BRCON_2030"/>
<evidence type="ECO:0000313" key="1">
    <source>
        <dbReference type="EMBL" id="AXA36807.1"/>
    </source>
</evidence>
<dbReference type="Proteomes" id="UP000262583">
    <property type="component" value="Chromosome"/>
</dbReference>
<protein>
    <submittedName>
        <fullName evidence="1">Uncharacterized protein</fullName>
    </submittedName>
</protein>
<name>A0A2Z4Y6F1_SUMC1</name>
<dbReference type="EMBL" id="CP030759">
    <property type="protein sequence ID" value="AXA36807.1"/>
    <property type="molecule type" value="Genomic_DNA"/>
</dbReference>
<proteinExistence type="predicted"/>
<accession>A0A2Z4Y6F1</accession>
<sequence>MTSFRRIRPVNLRTATVKQAVAKVRISPEVAGDEGHCRRNMR</sequence>
<organism evidence="1 2">
    <name type="scientific">Sumerlaea chitinivorans</name>
    <dbReference type="NCBI Taxonomy" id="2250252"/>
    <lineage>
        <taxon>Bacteria</taxon>
        <taxon>Candidatus Sumerlaeota</taxon>
        <taxon>Candidatus Sumerlaeia</taxon>
        <taxon>Candidatus Sumerlaeales</taxon>
        <taxon>Candidatus Sumerlaeaceae</taxon>
        <taxon>Candidatus Sumerlaea</taxon>
    </lineage>
</organism>
<reference evidence="1 2" key="1">
    <citation type="submission" date="2018-05" db="EMBL/GenBank/DDBJ databases">
        <title>A metagenomic window into the 2 km-deep terrestrial subsurface aquifer revealed taxonomically and functionally diverse microbial community comprising novel uncultured bacterial lineages.</title>
        <authorList>
            <person name="Kadnikov V.V."/>
            <person name="Mardanov A.V."/>
            <person name="Beletsky A.V."/>
            <person name="Banks D."/>
            <person name="Pimenov N.V."/>
            <person name="Frank Y.A."/>
            <person name="Karnachuk O.V."/>
            <person name="Ravin N.V."/>
        </authorList>
    </citation>
    <scope>NUCLEOTIDE SEQUENCE [LARGE SCALE GENOMIC DNA]</scope>
    <source>
        <strain evidence="1">BY</strain>
    </source>
</reference>
<dbReference type="AlphaFoldDB" id="A0A2Z4Y6F1"/>